<evidence type="ECO:0000259" key="11">
    <source>
        <dbReference type="Pfam" id="PF21226"/>
    </source>
</evidence>
<keyword evidence="7 10" id="KW-0119">Carbohydrate metabolism</keyword>
<dbReference type="EC" id="2.4.1.25" evidence="3 10"/>
<evidence type="ECO:0000256" key="3">
    <source>
        <dbReference type="ARBA" id="ARBA00012560"/>
    </source>
</evidence>
<dbReference type="NCBIfam" id="TIGR00217">
    <property type="entry name" value="malQ"/>
    <property type="match status" value="1"/>
</dbReference>
<keyword evidence="13" id="KW-1185">Reference proteome</keyword>
<gene>
    <name evidence="12" type="primary">malQ</name>
    <name evidence="12" type="ORF">GCM10023153_31060</name>
</gene>
<evidence type="ECO:0000256" key="2">
    <source>
        <dbReference type="ARBA" id="ARBA00005684"/>
    </source>
</evidence>
<dbReference type="InterPro" id="IPR003385">
    <property type="entry name" value="Glyco_hydro_77"/>
</dbReference>
<dbReference type="SUPFAM" id="SSF51445">
    <property type="entry name" value="(Trans)glycosidases"/>
    <property type="match status" value="1"/>
</dbReference>
<dbReference type="PANTHER" id="PTHR32438:SF5">
    <property type="entry name" value="4-ALPHA-GLUCANOTRANSFERASE DPE1, CHLOROPLASTIC_AMYLOPLASTIC"/>
    <property type="match status" value="1"/>
</dbReference>
<evidence type="ECO:0000313" key="12">
    <source>
        <dbReference type="EMBL" id="GAA4402154.1"/>
    </source>
</evidence>
<protein>
    <recommendedName>
        <fullName evidence="4 10">4-alpha-glucanotransferase</fullName>
        <ecNumber evidence="3 10">2.4.1.25</ecNumber>
    </recommendedName>
    <alternativeName>
        <fullName evidence="8 10">Amylomaltase</fullName>
    </alternativeName>
    <alternativeName>
        <fullName evidence="9 10">Disproportionating enzyme</fullName>
    </alternativeName>
</protein>
<evidence type="ECO:0000256" key="7">
    <source>
        <dbReference type="ARBA" id="ARBA00023277"/>
    </source>
</evidence>
<evidence type="ECO:0000256" key="8">
    <source>
        <dbReference type="ARBA" id="ARBA00031423"/>
    </source>
</evidence>
<dbReference type="RefSeq" id="WP_159900795.1">
    <property type="nucleotide sequence ID" value="NZ_BAABFX010000045.1"/>
</dbReference>
<organism evidence="12 13">
    <name type="scientific">Ornithinibacter aureus</name>
    <dbReference type="NCBI Taxonomy" id="622664"/>
    <lineage>
        <taxon>Bacteria</taxon>
        <taxon>Bacillati</taxon>
        <taxon>Actinomycetota</taxon>
        <taxon>Actinomycetes</taxon>
        <taxon>Micrococcales</taxon>
        <taxon>Intrasporangiaceae</taxon>
        <taxon>Ornithinibacter</taxon>
    </lineage>
</organism>
<reference evidence="13" key="1">
    <citation type="journal article" date="2019" name="Int. J. Syst. Evol. Microbiol.">
        <title>The Global Catalogue of Microorganisms (GCM) 10K type strain sequencing project: providing services to taxonomists for standard genome sequencing and annotation.</title>
        <authorList>
            <consortium name="The Broad Institute Genomics Platform"/>
            <consortium name="The Broad Institute Genome Sequencing Center for Infectious Disease"/>
            <person name="Wu L."/>
            <person name="Ma J."/>
        </authorList>
    </citation>
    <scope>NUCLEOTIDE SEQUENCE [LARGE SCALE GENOMIC DNA]</scope>
    <source>
        <strain evidence="13">JCM 17738</strain>
    </source>
</reference>
<evidence type="ECO:0000256" key="4">
    <source>
        <dbReference type="ARBA" id="ARBA00020295"/>
    </source>
</evidence>
<comment type="similarity">
    <text evidence="2 10">Belongs to the disproportionating enzyme family.</text>
</comment>
<evidence type="ECO:0000256" key="6">
    <source>
        <dbReference type="ARBA" id="ARBA00022679"/>
    </source>
</evidence>
<proteinExistence type="inferred from homology"/>
<dbReference type="Proteomes" id="UP001500390">
    <property type="component" value="Unassembled WGS sequence"/>
</dbReference>
<dbReference type="InterPro" id="IPR017853">
    <property type="entry name" value="GH"/>
</dbReference>
<keyword evidence="6 10" id="KW-0808">Transferase</keyword>
<evidence type="ECO:0000256" key="1">
    <source>
        <dbReference type="ARBA" id="ARBA00000439"/>
    </source>
</evidence>
<dbReference type="PANTHER" id="PTHR32438">
    <property type="entry name" value="4-ALPHA-GLUCANOTRANSFERASE DPE1, CHLOROPLASTIC/AMYLOPLASTIC"/>
    <property type="match status" value="1"/>
</dbReference>
<sequence length="716" mass="77853">MDPVAPSPRLVELAHAHGVATEYWDWQGQHVTVTAPAITAVLTALGVDSDGDEQVERALAEVDLAPWRRTLPATVVAREGWTPWVFAHVPAGTGIRLTVHLEDGSVRDVRQVDRWVPDREVDGVAVGEATFELPGDLPLGWHRIVADVDADPIDPRTVEATLVVTPHRLELPPALAQGRVVGLAAQLYQVRSADSWGVGDLGDLGELAAWAATEHDADFVLINPLHAAQPVAPMEPSPYLPTTRRFVNPLYLRVADVPETADLDDAASAKVAAFGAVAAALNSVDRINRDDAWAAKREALWIVFSAGRTAERDQAFADFCAREGSGLTTFATWCAIADEHGLPWTTWPAELQDPDSVAVALYREDHLEAVTFHQWLQWQLEEQLAGAQRTAQDAGMPLGIVHDLAVGVHPVGADVWGLGDALATGVTVGAPPDQFNQLGQDWSQPPWRPDRLADLGYGPFRDMVRTVLRDSGGIRVDHIIGLFRLWWIPAGGTPADGTYVHYDHEALLGILVLEAQRAGAVVIGEDLGVVAPHVRDYMSERGLIGTSILWFEWEGDRPKPPEHYRDLCMSTVTTHDLPPSAGYLLLEHIAIRESLRLLTRPVKEERAIEEASIARLRDACIERGLLSPDAVDDVDAVVAALHRWMALTPSRMVAVALADVVGDRRAINQPGTSDEYPNWQVPLAGPDGEVVSLEGVRTSRLAGPLFRALHGSSGHD</sequence>
<evidence type="ECO:0000256" key="10">
    <source>
        <dbReference type="RuleBase" id="RU361207"/>
    </source>
</evidence>
<dbReference type="Pfam" id="PF02446">
    <property type="entry name" value="Glyco_hydro_77"/>
    <property type="match status" value="1"/>
</dbReference>
<dbReference type="EMBL" id="BAABFX010000045">
    <property type="protein sequence ID" value="GAA4402154.1"/>
    <property type="molecule type" value="Genomic_DNA"/>
</dbReference>
<name>A0ABP8K8Q6_9MICO</name>
<evidence type="ECO:0000256" key="5">
    <source>
        <dbReference type="ARBA" id="ARBA00022676"/>
    </source>
</evidence>
<dbReference type="Pfam" id="PF21226">
    <property type="entry name" value="MalQ_N"/>
    <property type="match status" value="1"/>
</dbReference>
<dbReference type="Gene3D" id="3.20.20.80">
    <property type="entry name" value="Glycosidases"/>
    <property type="match status" value="1"/>
</dbReference>
<accession>A0ABP8K8Q6</accession>
<keyword evidence="5 10" id="KW-0328">Glycosyltransferase</keyword>
<evidence type="ECO:0000256" key="9">
    <source>
        <dbReference type="ARBA" id="ARBA00031501"/>
    </source>
</evidence>
<feature type="domain" description="MalQ N-terminal beta-sandwich" evidence="11">
    <location>
        <begin position="71"/>
        <end position="166"/>
    </location>
</feature>
<comment type="catalytic activity">
    <reaction evidence="1 10">
        <text>Transfers a segment of a (1-&gt;4)-alpha-D-glucan to a new position in an acceptor, which may be glucose or a (1-&gt;4)-alpha-D-glucan.</text>
        <dbReference type="EC" id="2.4.1.25"/>
    </reaction>
</comment>
<dbReference type="InterPro" id="IPR048458">
    <property type="entry name" value="MalQ_N"/>
</dbReference>
<comment type="caution">
    <text evidence="12">The sequence shown here is derived from an EMBL/GenBank/DDBJ whole genome shotgun (WGS) entry which is preliminary data.</text>
</comment>
<evidence type="ECO:0000313" key="13">
    <source>
        <dbReference type="Proteomes" id="UP001500390"/>
    </source>
</evidence>